<proteinExistence type="inferred from homology"/>
<reference evidence="4 5" key="1">
    <citation type="submission" date="2020-04" db="EMBL/GenBank/DDBJ databases">
        <title>Draft genome of Leeia sp. IMCC25680.</title>
        <authorList>
            <person name="Song J."/>
            <person name="Cho J.-C."/>
        </authorList>
    </citation>
    <scope>NUCLEOTIDE SEQUENCE [LARGE SCALE GENOMIC DNA]</scope>
    <source>
        <strain evidence="4 5">IMCC25680</strain>
    </source>
</reference>
<comment type="caution">
    <text evidence="4">The sequence shown here is derived from an EMBL/GenBank/DDBJ whole genome shotgun (WGS) entry which is preliminary data.</text>
</comment>
<organism evidence="4 5">
    <name type="scientific">Leeia aquatica</name>
    <dbReference type="NCBI Taxonomy" id="2725557"/>
    <lineage>
        <taxon>Bacteria</taxon>
        <taxon>Pseudomonadati</taxon>
        <taxon>Pseudomonadota</taxon>
        <taxon>Betaproteobacteria</taxon>
        <taxon>Neisseriales</taxon>
        <taxon>Leeiaceae</taxon>
        <taxon>Leeia</taxon>
    </lineage>
</organism>
<keyword evidence="5" id="KW-1185">Reference proteome</keyword>
<feature type="region of interest" description="Disordered" evidence="3">
    <location>
        <begin position="387"/>
        <end position="406"/>
    </location>
</feature>
<evidence type="ECO:0000313" key="4">
    <source>
        <dbReference type="EMBL" id="NLR74887.1"/>
    </source>
</evidence>
<evidence type="ECO:0000256" key="3">
    <source>
        <dbReference type="SAM" id="MobiDB-lite"/>
    </source>
</evidence>
<feature type="coiled-coil region" evidence="2">
    <location>
        <begin position="152"/>
        <end position="179"/>
    </location>
</feature>
<dbReference type="InterPro" id="IPR008863">
    <property type="entry name" value="Toxic_anion-R_TelA"/>
</dbReference>
<comment type="similarity">
    <text evidence="1">Belongs to the TelA family.</text>
</comment>
<keyword evidence="2" id="KW-0175">Coiled coil</keyword>
<evidence type="ECO:0000313" key="5">
    <source>
        <dbReference type="Proteomes" id="UP000587991"/>
    </source>
</evidence>
<dbReference type="EMBL" id="JABAIM010000001">
    <property type="protein sequence ID" value="NLR74887.1"/>
    <property type="molecule type" value="Genomic_DNA"/>
</dbReference>
<dbReference type="Proteomes" id="UP000587991">
    <property type="component" value="Unassembled WGS sequence"/>
</dbReference>
<evidence type="ECO:0000256" key="1">
    <source>
        <dbReference type="ARBA" id="ARBA00005541"/>
    </source>
</evidence>
<dbReference type="Pfam" id="PF05816">
    <property type="entry name" value="TelA"/>
    <property type="match status" value="1"/>
</dbReference>
<dbReference type="PANTHER" id="PTHR38432:SF1">
    <property type="entry name" value="TELA-LIKE PROTEIN SAOUHSC_01408"/>
    <property type="match status" value="1"/>
</dbReference>
<accession>A0A847S780</accession>
<sequence>MTVETQTAAAPVIQAIPEFNLPTLQLEPPEVIQPVKPEQTPGAVKLPDEMQARIKEQLDGFMQALLSGDPKTPEFQSQLDKAFSVGRKEIETATTLSNSFTERNLIGLEDDPASKALLELRGLFDDLNPARQGDLFAPTRFLGIPIPFAKKLNAYLRRYQGAGEQITKLTEQLLEAKDAIRGDIAELDVARQQMWAALEKLEGVAFFIRSLDERMSAEIDRIKPNDADRAKVLEQEVLFYIRQNLADVQTSQALSINAYAVLGELKKTGREVVNACDRMATIGRAALTVAVTLARATDRQQKTMEMVQATQKTIEDLIVHTGVALNEHVNMTTRFAQDPALGVKTLQTMFDQTFKAMDTMDNYRTQALATMAENNRLIKAQIDTARKRLDMDPNKPGAQAEQGITL</sequence>
<gene>
    <name evidence="4" type="ORF">HF682_06930</name>
</gene>
<dbReference type="PANTHER" id="PTHR38432">
    <property type="entry name" value="TELA-LIKE PROTEIN SAOUHSC_01408"/>
    <property type="match status" value="1"/>
</dbReference>
<evidence type="ECO:0000256" key="2">
    <source>
        <dbReference type="SAM" id="Coils"/>
    </source>
</evidence>
<protein>
    <submittedName>
        <fullName evidence="4">Toxic anion resistance protein</fullName>
    </submittedName>
</protein>
<dbReference type="RefSeq" id="WP_168876466.1">
    <property type="nucleotide sequence ID" value="NZ_JABAIM010000001.1"/>
</dbReference>
<dbReference type="AlphaFoldDB" id="A0A847S780"/>
<name>A0A847S780_9NEIS</name>